<feature type="domain" description="Hyaluronan-mediated motility receptor C-terminal" evidence="27">
    <location>
        <begin position="1249"/>
        <end position="1323"/>
    </location>
</feature>
<evidence type="ECO:0000256" key="7">
    <source>
        <dbReference type="ARBA" id="ARBA00022729"/>
    </source>
</evidence>
<organism evidence="28 29">
    <name type="scientific">Anguilla anguilla</name>
    <name type="common">European freshwater eel</name>
    <name type="synonym">Muraena anguilla</name>
    <dbReference type="NCBI Taxonomy" id="7936"/>
    <lineage>
        <taxon>Eukaryota</taxon>
        <taxon>Metazoa</taxon>
        <taxon>Chordata</taxon>
        <taxon>Craniata</taxon>
        <taxon>Vertebrata</taxon>
        <taxon>Euteleostomi</taxon>
        <taxon>Actinopterygii</taxon>
        <taxon>Neopterygii</taxon>
        <taxon>Teleostei</taxon>
        <taxon>Anguilliformes</taxon>
        <taxon>Anguillidae</taxon>
        <taxon>Anguilla</taxon>
    </lineage>
</organism>
<dbReference type="PANTHER" id="PTHR18956">
    <property type="entry name" value="HYALURONAN MEDIATED MOTILITY RECEPTOR"/>
    <property type="match status" value="1"/>
</dbReference>
<feature type="transmembrane region" description="Helical" evidence="23">
    <location>
        <begin position="243"/>
        <end position="267"/>
    </location>
</feature>
<dbReference type="InterPro" id="IPR036734">
    <property type="entry name" value="Neur_chan_lig-bd_sf"/>
</dbReference>
<comment type="subcellular location">
    <subcellularLocation>
        <location evidence="2">Apical cell membrane</location>
        <topology evidence="2">Multi-pass membrane protein</topology>
    </subcellularLocation>
    <subcellularLocation>
        <location evidence="1">Cytoplasm</location>
        <location evidence="1">Cytoskeleton</location>
        <location evidence="1">Spindle</location>
    </subcellularLocation>
</comment>
<dbReference type="GO" id="GO:0016324">
    <property type="term" value="C:apical plasma membrane"/>
    <property type="evidence" value="ECO:0007669"/>
    <property type="project" value="UniProtKB-SubCell"/>
</dbReference>
<feature type="transmembrane region" description="Helical" evidence="23">
    <location>
        <begin position="273"/>
        <end position="297"/>
    </location>
</feature>
<feature type="compositionally biased region" description="Basic and acidic residues" evidence="24">
    <location>
        <begin position="1136"/>
        <end position="1169"/>
    </location>
</feature>
<comment type="catalytic activity">
    <reaction evidence="17">
        <text>chloride(in) = chloride(out)</text>
        <dbReference type="Rhea" id="RHEA:29823"/>
        <dbReference type="ChEBI" id="CHEBI:17996"/>
    </reaction>
</comment>
<keyword evidence="29" id="KW-1185">Reference proteome</keyword>
<dbReference type="Pfam" id="PF02931">
    <property type="entry name" value="Neur_chan_LBD"/>
    <property type="match status" value="1"/>
</dbReference>
<keyword evidence="10 23" id="KW-0472">Membrane</keyword>
<dbReference type="SUPFAM" id="SSF63712">
    <property type="entry name" value="Nicotinic receptor ligand binding domain-like"/>
    <property type="match status" value="1"/>
</dbReference>
<dbReference type="InterPro" id="IPR006028">
    <property type="entry name" value="GABAA/Glycine_rcpt"/>
</dbReference>
<evidence type="ECO:0000256" key="14">
    <source>
        <dbReference type="ARBA" id="ARBA00023212"/>
    </source>
</evidence>
<evidence type="ECO:0000313" key="29">
    <source>
        <dbReference type="Proteomes" id="UP001044222"/>
    </source>
</evidence>
<evidence type="ECO:0000256" key="20">
    <source>
        <dbReference type="ARBA" id="ARBA00064898"/>
    </source>
</evidence>
<accession>A0A9D3S2Z0</accession>
<dbReference type="Pfam" id="PF15908">
    <property type="entry name" value="HMMR_C"/>
    <property type="match status" value="1"/>
</dbReference>
<reference evidence="28" key="1">
    <citation type="submission" date="2021-01" db="EMBL/GenBank/DDBJ databases">
        <title>A chromosome-scale assembly of European eel, Anguilla anguilla.</title>
        <authorList>
            <person name="Henkel C."/>
            <person name="Jong-Raadsen S.A."/>
            <person name="Dufour S."/>
            <person name="Weltzien F.-A."/>
            <person name="Palstra A.P."/>
            <person name="Pelster B."/>
            <person name="Spaink H.P."/>
            <person name="Van Den Thillart G.E."/>
            <person name="Jansen H."/>
            <person name="Zahm M."/>
            <person name="Klopp C."/>
            <person name="Cedric C."/>
            <person name="Louis A."/>
            <person name="Berthelot C."/>
            <person name="Parey E."/>
            <person name="Roest Crollius H."/>
            <person name="Montfort J."/>
            <person name="Robinson-Rechavi M."/>
            <person name="Bucao C."/>
            <person name="Bouchez O."/>
            <person name="Gislard M."/>
            <person name="Lluch J."/>
            <person name="Milhes M."/>
            <person name="Lampietro C."/>
            <person name="Lopez Roques C."/>
            <person name="Donnadieu C."/>
            <person name="Braasch I."/>
            <person name="Desvignes T."/>
            <person name="Postlethwait J."/>
            <person name="Bobe J."/>
            <person name="Guiguen Y."/>
            <person name="Dirks R."/>
        </authorList>
    </citation>
    <scope>NUCLEOTIDE SEQUENCE</scope>
    <source>
        <strain evidence="28">Tag_6206</strain>
        <tissue evidence="28">Liver</tissue>
    </source>
</reference>
<keyword evidence="8 23" id="KW-1133">Transmembrane helix</keyword>
<keyword evidence="15" id="KW-0868">Chloride</keyword>
<keyword evidence="16 23" id="KW-0407">Ion channel</keyword>
<dbReference type="PROSITE" id="PS00236">
    <property type="entry name" value="NEUROTR_ION_CHANNEL"/>
    <property type="match status" value="1"/>
</dbReference>
<evidence type="ECO:0000256" key="8">
    <source>
        <dbReference type="ARBA" id="ARBA00022989"/>
    </source>
</evidence>
<keyword evidence="11" id="KW-1015">Disulfide bond</keyword>
<dbReference type="InterPro" id="IPR006029">
    <property type="entry name" value="Neurotrans-gated_channel_TM"/>
</dbReference>
<dbReference type="GO" id="GO:0004890">
    <property type="term" value="F:GABA-A receptor activity"/>
    <property type="evidence" value="ECO:0007669"/>
    <property type="project" value="UniProtKB-ARBA"/>
</dbReference>
<dbReference type="InterPro" id="IPR036719">
    <property type="entry name" value="Neuro-gated_channel_TM_sf"/>
</dbReference>
<evidence type="ECO:0000256" key="15">
    <source>
        <dbReference type="ARBA" id="ARBA00023214"/>
    </source>
</evidence>
<feature type="compositionally biased region" description="Basic and acidic residues" evidence="24">
    <location>
        <begin position="1297"/>
        <end position="1316"/>
    </location>
</feature>
<dbReference type="Proteomes" id="UP001044222">
    <property type="component" value="Unassembled WGS sequence"/>
</dbReference>
<keyword evidence="7 23" id="KW-0732">Signal</keyword>
<evidence type="ECO:0000256" key="18">
    <source>
        <dbReference type="ARBA" id="ARBA00059554"/>
    </source>
</evidence>
<evidence type="ECO:0000256" key="1">
    <source>
        <dbReference type="ARBA" id="ARBA00004186"/>
    </source>
</evidence>
<evidence type="ECO:0000256" key="17">
    <source>
        <dbReference type="ARBA" id="ARBA00024167"/>
    </source>
</evidence>
<evidence type="ECO:0000256" key="5">
    <source>
        <dbReference type="ARBA" id="ARBA00022490"/>
    </source>
</evidence>
<dbReference type="Gene3D" id="2.70.170.10">
    <property type="entry name" value="Neurotransmitter-gated ion-channel ligand-binding domain"/>
    <property type="match status" value="1"/>
</dbReference>
<evidence type="ECO:0000256" key="19">
    <source>
        <dbReference type="ARBA" id="ARBA00061437"/>
    </source>
</evidence>
<evidence type="ECO:0000256" key="4">
    <source>
        <dbReference type="ARBA" id="ARBA00022475"/>
    </source>
</evidence>
<keyword evidence="3 23" id="KW-0813">Transport</keyword>
<dbReference type="PANTHER" id="PTHR18956:SF6">
    <property type="entry name" value="HYALURONAN MEDIATED MOTILITY RECEPTOR"/>
    <property type="match status" value="1"/>
</dbReference>
<comment type="function">
    <text evidence="18">Pi subunit of the heteropentameric ligand-gated chloride channel gated by gamma-aminobutyric acid (GABA). GABA-gated chloride channels, also named GABA(A) receptors (GABAAR), consist of five subunits arranged around a central pore and contain GABA active binding site(s) located at the alpha and beta subunit interfaces. When activated by GABA, GABAARs selectively allow the flow of chloride anions across the cell membrane down their electrochemical gradient. Pi-containing GABAARs are mostly located in peripheral tissues. In the uterus, pi subunits modulate uterus contraction by altering the sensitivity of GABAARs to pregnanolone. In the lungs, pi-containing GABAARs contribute to pulmonary fluid transport via luminal secretion of chloride.</text>
</comment>
<dbReference type="EMBL" id="JAFIRN010000003">
    <property type="protein sequence ID" value="KAG5853499.1"/>
    <property type="molecule type" value="Genomic_DNA"/>
</dbReference>
<evidence type="ECO:0000256" key="24">
    <source>
        <dbReference type="SAM" id="MobiDB-lite"/>
    </source>
</evidence>
<feature type="region of interest" description="Disordered" evidence="24">
    <location>
        <begin position="1288"/>
        <end position="1333"/>
    </location>
</feature>
<dbReference type="Gene3D" id="1.20.58.390">
    <property type="entry name" value="Neurotransmitter-gated ion-channel transmembrane domain"/>
    <property type="match status" value="1"/>
</dbReference>
<dbReference type="NCBIfam" id="TIGR00860">
    <property type="entry name" value="LIC"/>
    <property type="match status" value="1"/>
</dbReference>
<feature type="region of interest" description="Disordered" evidence="24">
    <location>
        <begin position="881"/>
        <end position="907"/>
    </location>
</feature>
<dbReference type="GO" id="GO:0022851">
    <property type="term" value="F:GABA-gated chloride ion channel activity"/>
    <property type="evidence" value="ECO:0007669"/>
    <property type="project" value="UniProtKB-ARBA"/>
</dbReference>
<evidence type="ECO:0000256" key="6">
    <source>
        <dbReference type="ARBA" id="ARBA00022692"/>
    </source>
</evidence>
<dbReference type="GO" id="GO:0034707">
    <property type="term" value="C:chloride channel complex"/>
    <property type="evidence" value="ECO:0007669"/>
    <property type="project" value="UniProtKB-KW"/>
</dbReference>
<dbReference type="GO" id="GO:0005819">
    <property type="term" value="C:spindle"/>
    <property type="evidence" value="ECO:0007669"/>
    <property type="project" value="UniProtKB-SubCell"/>
</dbReference>
<feature type="transmembrane region" description="Helical" evidence="23">
    <location>
        <begin position="309"/>
        <end position="328"/>
    </location>
</feature>
<dbReference type="FunFam" id="2.70.170.10:FF:000011">
    <property type="entry name" value="Gamma-aminobutyric acid receptor subunit pi isoform X1"/>
    <property type="match status" value="1"/>
</dbReference>
<evidence type="ECO:0000256" key="3">
    <source>
        <dbReference type="ARBA" id="ARBA00022448"/>
    </source>
</evidence>
<dbReference type="GO" id="GO:0005540">
    <property type="term" value="F:hyaluronic acid binding"/>
    <property type="evidence" value="ECO:0007669"/>
    <property type="project" value="InterPro"/>
</dbReference>
<proteinExistence type="inferred from homology"/>
<keyword evidence="13" id="KW-0325">Glycoprotein</keyword>
<comment type="subunit">
    <text evidence="20">Heteropentamer, formed by a combination of alpha (GABRA1-6), beta (GABRB1-3), gamma (GABRG1-3), delta (GABRD), epsilon (GABRE), rho (GABRR1-3), pi (GABRP) and theta (GABRQ) chains, each subunit exhibiting distinct physiological and pharmacological properties.</text>
</comment>
<evidence type="ECO:0000259" key="27">
    <source>
        <dbReference type="Pfam" id="PF15908"/>
    </source>
</evidence>
<gene>
    <name evidence="28" type="ORF">ANANG_G00074090</name>
</gene>
<evidence type="ECO:0000259" key="26">
    <source>
        <dbReference type="Pfam" id="PF02932"/>
    </source>
</evidence>
<evidence type="ECO:0000256" key="12">
    <source>
        <dbReference type="ARBA" id="ARBA00023173"/>
    </source>
</evidence>
<keyword evidence="4" id="KW-1003">Cell membrane</keyword>
<evidence type="ECO:0000256" key="10">
    <source>
        <dbReference type="ARBA" id="ARBA00023136"/>
    </source>
</evidence>
<dbReference type="InterPro" id="IPR006201">
    <property type="entry name" value="Neur_channel"/>
</dbReference>
<dbReference type="InterPro" id="IPR026203">
    <property type="entry name" value="IHABP"/>
</dbReference>
<keyword evidence="9 23" id="KW-0406">Ion transport</keyword>
<evidence type="ECO:0000256" key="2">
    <source>
        <dbReference type="ARBA" id="ARBA00004424"/>
    </source>
</evidence>
<feature type="domain" description="Neurotransmitter-gated ion-channel ligand-binding" evidence="25">
    <location>
        <begin position="39"/>
        <end position="242"/>
    </location>
</feature>
<keyword evidence="12" id="KW-0869">Chloride channel</keyword>
<feature type="region of interest" description="Disordered" evidence="24">
    <location>
        <begin position="1136"/>
        <end position="1173"/>
    </location>
</feature>
<evidence type="ECO:0000313" key="28">
    <source>
        <dbReference type="EMBL" id="KAG5853499.1"/>
    </source>
</evidence>
<evidence type="ECO:0000256" key="9">
    <source>
        <dbReference type="ARBA" id="ARBA00023065"/>
    </source>
</evidence>
<evidence type="ECO:0000256" key="23">
    <source>
        <dbReference type="RuleBase" id="RU000687"/>
    </source>
</evidence>
<evidence type="ECO:0000259" key="25">
    <source>
        <dbReference type="Pfam" id="PF02931"/>
    </source>
</evidence>
<dbReference type="InterPro" id="IPR006202">
    <property type="entry name" value="Neur_chan_lig-bd"/>
</dbReference>
<sequence length="1333" mass="152560">MPRIPVLSFVTLSLAIMHRGVVLGAQYGDWTDSDLQPTIQKLMKGYNRYLRPNFNGGPVEIGMSLDIASIDAISEINMDYTATIFLRQRWRDSRLVFVGTQASSCGSVDGRLVSLLWIPDTFIPDSKRSFLHDVTVENRLIRIFSNGTVLYALRITATIACNMDLTKYPMDRQVCTLQLESWGYNLQDVVFYWTRGNDSVRGLDTLRLAQYSVESYYTTVTQAVYETGLYPKLVLHFALRRNVLFFILETYVPSTLLVVLSWVSFWISQSSVPARTCIGVTTVLTMTTLMMGARTSLPNANCFIKAIDVYLGICFTFIFGALLEYAIAHFCTMQHQTIGDLQRELQKDLEESSGNGAIPLVSSAHPRRPMELDPAQPEEVGQSAGGRGGAVLRVQGKGRGLGSVKEASRKATAAFSVQNPHNIDRHARTVFPLTFLIVNILAPLKRFNESMGCAPPPGTYEVKAGDVKGAASFHKAERFKPPKATAGQPCPAKDVLASPVRRSLSVDGLVEPSSLKKDKTAISVQNKQQKLLEKEIRSLLQQRAEQDRRLQALEEDLRKAEAKLLSAVREKTSLSASAASLERQLGDLRKANEFLKTKFSTDVSKKRINSLSLELMEAKNKLDSKDKELTYLRISTDGQVKVLHTDLEAQRATLQALRERNRDLEDLHQETKTQNEELESEVDKLHAVIQGLREETKVLQLYLDTATDEIQDLRLKVREQEKMDVRVSESVAERGELQKRLDQCTQELLDSQNALGQKEQELAQRAQELQDSQNALKQMEQELEQRTQELQESQNALQEQEMGRLREVLRRTEEELDQRVALLGERCLFLEQERGRTQEEGLRRVQELQAEVSVLEEQRRSEEEKQQQLEEECTQQAELLTQEKERSSSLASRLEQLQGEADTERKQLEAEHKQLEAELEVKQLEAGLEEDRKQLEAERKQLEAERKQLEAGLEEKRKQLEAGLGVEWKQLEAGLVAERKLLEAELEEVLDELSAMEAQEQLSEEAQQLLQQENQQLQQELKDMQTLLDRKKTELESWEERHLVAMRKLQEEHSSSLRKIGDLSTELESTRKSLGEELSRVESRRRELEEELRKTKEQLEEERVQWQDVRQSQDKAKEEFARMLLEVQTKLAQKEAELKHTEEAHAEKVGRLEERVEQERRERRQEEAQRGALLQEQAAEAQLQSQVERLEQEVLELRKRMQEEREEAERRLAEVLEKSIPAADEAVAWRGRSTKKPFQVSRQPCGNALPGHQNQKQKIKHVVKLKEENIGLKQDVLKLRAQVGKLKKEVEQLSSRDAPRRFDPTKAFRLESKENQHPPTPLTPLRQGKRNMV</sequence>
<dbReference type="Pfam" id="PF02932">
    <property type="entry name" value="Neur_chan_memb"/>
    <property type="match status" value="1"/>
</dbReference>
<evidence type="ECO:0000256" key="21">
    <source>
        <dbReference type="ARBA" id="ARBA00070417"/>
    </source>
</evidence>
<feature type="chain" id="PRO_5039748260" description="Gamma-aminobutyric acid receptor subunit pi" evidence="23">
    <location>
        <begin position="25"/>
        <end position="1333"/>
    </location>
</feature>
<comment type="caution">
    <text evidence="23">Lacks conserved residue(s) required for the propagation of feature annotation.</text>
</comment>
<protein>
    <recommendedName>
        <fullName evidence="21">Gamma-aminobutyric acid receptor subunit pi</fullName>
    </recommendedName>
    <alternativeName>
        <fullName evidence="22">GABA(A) receptor subunit pi</fullName>
    </alternativeName>
</protein>
<dbReference type="SUPFAM" id="SSF90112">
    <property type="entry name" value="Neurotransmitter-gated ion-channel transmembrane pore"/>
    <property type="match status" value="1"/>
</dbReference>
<comment type="similarity">
    <text evidence="19">Belongs to the ligand-gated ion channel (TC 1.A.9) family. Gamma-aminobutyric acid receptor (TC 1.A.9.5) subfamily. GABRP sub-subfamily.</text>
</comment>
<name>A0A9D3S2Z0_ANGAN</name>
<feature type="signal peptide" evidence="23">
    <location>
        <begin position="1"/>
        <end position="24"/>
    </location>
</feature>
<dbReference type="InterPro" id="IPR018000">
    <property type="entry name" value="Neurotransmitter_ion_chnl_CS"/>
</dbReference>
<dbReference type="Pfam" id="PF15905">
    <property type="entry name" value="HMMR_N"/>
    <property type="match status" value="1"/>
</dbReference>
<keyword evidence="6 23" id="KW-0812">Transmembrane</keyword>
<evidence type="ECO:0000256" key="11">
    <source>
        <dbReference type="ARBA" id="ARBA00023157"/>
    </source>
</evidence>
<comment type="caution">
    <text evidence="28">The sequence shown here is derived from an EMBL/GenBank/DDBJ whole genome shotgun (WGS) entry which is preliminary data.</text>
</comment>
<feature type="domain" description="Neurotransmitter-gated ion-channel transmembrane" evidence="26">
    <location>
        <begin position="250"/>
        <end position="346"/>
    </location>
</feature>
<evidence type="ECO:0000256" key="16">
    <source>
        <dbReference type="ARBA" id="ARBA00023303"/>
    </source>
</evidence>
<dbReference type="PRINTS" id="PR00252">
    <property type="entry name" value="NRIONCHANNEL"/>
</dbReference>
<dbReference type="InterPro" id="IPR038050">
    <property type="entry name" value="Neuro_actylchol_rec"/>
</dbReference>
<keyword evidence="5" id="KW-0963">Cytoplasm</keyword>
<dbReference type="InterPro" id="IPR031794">
    <property type="entry name" value="HMMR_C"/>
</dbReference>
<keyword evidence="14" id="KW-0206">Cytoskeleton</keyword>
<dbReference type="PRINTS" id="PR00253">
    <property type="entry name" value="GABAARECEPTR"/>
</dbReference>
<evidence type="ECO:0000256" key="13">
    <source>
        <dbReference type="ARBA" id="ARBA00023180"/>
    </source>
</evidence>
<evidence type="ECO:0000256" key="22">
    <source>
        <dbReference type="ARBA" id="ARBA00079775"/>
    </source>
</evidence>
<feature type="region of interest" description="Disordered" evidence="24">
    <location>
        <begin position="356"/>
        <end position="389"/>
    </location>
</feature>